<gene>
    <name evidence="2" type="ORF">RND81_08G096700</name>
</gene>
<keyword evidence="1" id="KW-1133">Transmembrane helix</keyword>
<name>A0AAW1J5M3_SAPOF</name>
<protein>
    <submittedName>
        <fullName evidence="2">Uncharacterized protein</fullName>
    </submittedName>
</protein>
<keyword evidence="3" id="KW-1185">Reference proteome</keyword>
<dbReference type="Proteomes" id="UP001443914">
    <property type="component" value="Unassembled WGS sequence"/>
</dbReference>
<evidence type="ECO:0000313" key="2">
    <source>
        <dbReference type="EMBL" id="KAK9698332.1"/>
    </source>
</evidence>
<feature type="transmembrane region" description="Helical" evidence="1">
    <location>
        <begin position="49"/>
        <end position="70"/>
    </location>
</feature>
<dbReference type="AlphaFoldDB" id="A0AAW1J5M3"/>
<sequence>MCLPPCRTHPPQHNLRCASSTTPQTRYCHTPSICSLAWSMLYSRMLRSLIRFVASALCLMLFNLLVLSIHDLRNLFLVIMIL</sequence>
<evidence type="ECO:0000256" key="1">
    <source>
        <dbReference type="SAM" id="Phobius"/>
    </source>
</evidence>
<proteinExistence type="predicted"/>
<reference evidence="2" key="1">
    <citation type="submission" date="2024-03" db="EMBL/GenBank/DDBJ databases">
        <title>WGS assembly of Saponaria officinalis var. Norfolk2.</title>
        <authorList>
            <person name="Jenkins J."/>
            <person name="Shu S."/>
            <person name="Grimwood J."/>
            <person name="Barry K."/>
            <person name="Goodstein D."/>
            <person name="Schmutz J."/>
            <person name="Leebens-Mack J."/>
            <person name="Osbourn A."/>
        </authorList>
    </citation>
    <scope>NUCLEOTIDE SEQUENCE [LARGE SCALE GENOMIC DNA]</scope>
    <source>
        <strain evidence="2">JIC</strain>
    </source>
</reference>
<evidence type="ECO:0000313" key="3">
    <source>
        <dbReference type="Proteomes" id="UP001443914"/>
    </source>
</evidence>
<accession>A0AAW1J5M3</accession>
<organism evidence="2 3">
    <name type="scientific">Saponaria officinalis</name>
    <name type="common">Common soapwort</name>
    <name type="synonym">Lychnis saponaria</name>
    <dbReference type="NCBI Taxonomy" id="3572"/>
    <lineage>
        <taxon>Eukaryota</taxon>
        <taxon>Viridiplantae</taxon>
        <taxon>Streptophyta</taxon>
        <taxon>Embryophyta</taxon>
        <taxon>Tracheophyta</taxon>
        <taxon>Spermatophyta</taxon>
        <taxon>Magnoliopsida</taxon>
        <taxon>eudicotyledons</taxon>
        <taxon>Gunneridae</taxon>
        <taxon>Pentapetalae</taxon>
        <taxon>Caryophyllales</taxon>
        <taxon>Caryophyllaceae</taxon>
        <taxon>Caryophylleae</taxon>
        <taxon>Saponaria</taxon>
    </lineage>
</organism>
<dbReference type="EMBL" id="JBDFQZ010000008">
    <property type="protein sequence ID" value="KAK9698332.1"/>
    <property type="molecule type" value="Genomic_DNA"/>
</dbReference>
<keyword evidence="1" id="KW-0812">Transmembrane</keyword>
<comment type="caution">
    <text evidence="2">The sequence shown here is derived from an EMBL/GenBank/DDBJ whole genome shotgun (WGS) entry which is preliminary data.</text>
</comment>
<keyword evidence="1" id="KW-0472">Membrane</keyword>